<reference evidence="4 5" key="1">
    <citation type="submission" date="2017-04" db="EMBL/GenBank/DDBJ databases">
        <authorList>
            <person name="Afonso C.L."/>
            <person name="Miller P.J."/>
            <person name="Scott M.A."/>
            <person name="Spackman E."/>
            <person name="Goraichik I."/>
            <person name="Dimitrov K.M."/>
            <person name="Suarez D.L."/>
            <person name="Swayne D.E."/>
        </authorList>
    </citation>
    <scope>NUCLEOTIDE SEQUENCE [LARGE SCALE GENOMIC DNA]</scope>
    <source>
        <strain evidence="4 5">DSM 23236</strain>
    </source>
</reference>
<dbReference type="InterPro" id="IPR003594">
    <property type="entry name" value="HATPase_dom"/>
</dbReference>
<dbReference type="PANTHER" id="PTHR43065">
    <property type="entry name" value="SENSOR HISTIDINE KINASE"/>
    <property type="match status" value="1"/>
</dbReference>
<keyword evidence="4" id="KW-0808">Transferase</keyword>
<dbReference type="EMBL" id="FWXD01000006">
    <property type="protein sequence ID" value="SMC21742.1"/>
    <property type="molecule type" value="Genomic_DNA"/>
</dbReference>
<evidence type="ECO:0000313" key="5">
    <source>
        <dbReference type="Proteomes" id="UP000192761"/>
    </source>
</evidence>
<dbReference type="SUPFAM" id="SSF55874">
    <property type="entry name" value="ATPase domain of HSP90 chaperone/DNA topoisomerase II/histidine kinase"/>
    <property type="match status" value="1"/>
</dbReference>
<dbReference type="Pfam" id="PF02518">
    <property type="entry name" value="HATPase_c"/>
    <property type="match status" value="1"/>
</dbReference>
<dbReference type="InterPro" id="IPR005467">
    <property type="entry name" value="His_kinase_dom"/>
</dbReference>
<dbReference type="Gene3D" id="1.10.287.130">
    <property type="match status" value="1"/>
</dbReference>
<dbReference type="InterPro" id="IPR036890">
    <property type="entry name" value="HATPase_C_sf"/>
</dbReference>
<comment type="catalytic activity">
    <reaction evidence="1">
        <text>ATP + protein L-histidine = ADP + protein N-phospho-L-histidine.</text>
        <dbReference type="EC" id="2.7.13.3"/>
    </reaction>
</comment>
<feature type="domain" description="Histidine kinase" evidence="3">
    <location>
        <begin position="31"/>
        <end position="261"/>
    </location>
</feature>
<evidence type="ECO:0000256" key="1">
    <source>
        <dbReference type="ARBA" id="ARBA00000085"/>
    </source>
</evidence>
<dbReference type="PROSITE" id="PS50109">
    <property type="entry name" value="HIS_KIN"/>
    <property type="match status" value="1"/>
</dbReference>
<evidence type="ECO:0000313" key="4">
    <source>
        <dbReference type="EMBL" id="SMC21742.1"/>
    </source>
</evidence>
<dbReference type="Proteomes" id="UP000192761">
    <property type="component" value="Unassembled WGS sequence"/>
</dbReference>
<keyword evidence="5" id="KW-1185">Reference proteome</keyword>
<dbReference type="Gene3D" id="3.30.565.10">
    <property type="entry name" value="Histidine kinase-like ATPase, C-terminal domain"/>
    <property type="match status" value="1"/>
</dbReference>
<proteinExistence type="predicted"/>
<name>A0A1W1XD07_9NEIS</name>
<keyword evidence="4" id="KW-0418">Kinase</keyword>
<dbReference type="SMART" id="SM00387">
    <property type="entry name" value="HATPase_c"/>
    <property type="match status" value="1"/>
</dbReference>
<dbReference type="AlphaFoldDB" id="A0A1W1XD07"/>
<dbReference type="RefSeq" id="WP_176216813.1">
    <property type="nucleotide sequence ID" value="NZ_FWXD01000006.1"/>
</dbReference>
<evidence type="ECO:0000259" key="3">
    <source>
        <dbReference type="PROSITE" id="PS50109"/>
    </source>
</evidence>
<evidence type="ECO:0000256" key="2">
    <source>
        <dbReference type="ARBA" id="ARBA00012438"/>
    </source>
</evidence>
<protein>
    <recommendedName>
        <fullName evidence="2">histidine kinase</fullName>
        <ecNumber evidence="2">2.7.13.3</ecNumber>
    </recommendedName>
</protein>
<dbReference type="PRINTS" id="PR00344">
    <property type="entry name" value="BCTRLSENSOR"/>
</dbReference>
<gene>
    <name evidence="4" type="ORF">SAMN02745857_01230</name>
</gene>
<dbReference type="PANTHER" id="PTHR43065:SF47">
    <property type="match status" value="1"/>
</dbReference>
<sequence>MSDAPPPLVDALLQALMQRDGQALVGNLVPGFAHEVSTPIGNCVTVSSTLADKTRAVAASLQEKSLKQSQLVAYLADAVDAATLLERNLLLAHELISRFRQTTLDQAGALRRRFDLEETLHEYAALLRHRLKKTPYELQLDLPSHVEFDSYPGALQQVIDHLVSNAQQHAFAGRSIGLIKISGQASADSATLDIDDNGIGIAPEHLPHLFALNVATVPGQALRLGLFRVHELVTKVLGGNIKVSSSPDAGTRIQIKLPRMAPPEHAA</sequence>
<organism evidence="4 5">
    <name type="scientific">Andreprevotia lacus DSM 23236</name>
    <dbReference type="NCBI Taxonomy" id="1121001"/>
    <lineage>
        <taxon>Bacteria</taxon>
        <taxon>Pseudomonadati</taxon>
        <taxon>Pseudomonadota</taxon>
        <taxon>Betaproteobacteria</taxon>
        <taxon>Neisseriales</taxon>
        <taxon>Chitinibacteraceae</taxon>
        <taxon>Andreprevotia</taxon>
    </lineage>
</organism>
<dbReference type="STRING" id="1121001.SAMN02745857_01230"/>
<dbReference type="GO" id="GO:0004673">
    <property type="term" value="F:protein histidine kinase activity"/>
    <property type="evidence" value="ECO:0007669"/>
    <property type="project" value="UniProtKB-EC"/>
</dbReference>
<accession>A0A1W1XD07</accession>
<dbReference type="InterPro" id="IPR004358">
    <property type="entry name" value="Sig_transdc_His_kin-like_C"/>
</dbReference>
<dbReference type="EC" id="2.7.13.3" evidence="2"/>